<feature type="transmembrane region" description="Helical" evidence="5">
    <location>
        <begin position="89"/>
        <end position="108"/>
    </location>
</feature>
<comment type="caution">
    <text evidence="6">The sequence shown here is derived from an EMBL/GenBank/DDBJ whole genome shotgun (WGS) entry which is preliminary data.</text>
</comment>
<dbReference type="SUPFAM" id="SSF103473">
    <property type="entry name" value="MFS general substrate transporter"/>
    <property type="match status" value="2"/>
</dbReference>
<dbReference type="InterPro" id="IPR036259">
    <property type="entry name" value="MFS_trans_sf"/>
</dbReference>
<proteinExistence type="predicted"/>
<feature type="transmembrane region" description="Helical" evidence="5">
    <location>
        <begin position="157"/>
        <end position="175"/>
    </location>
</feature>
<dbReference type="Proteomes" id="UP001050691">
    <property type="component" value="Unassembled WGS sequence"/>
</dbReference>
<dbReference type="AlphaFoldDB" id="A0AAV5ANJ6"/>
<feature type="transmembrane region" description="Helical" evidence="5">
    <location>
        <begin position="120"/>
        <end position="145"/>
    </location>
</feature>
<feature type="transmembrane region" description="Helical" evidence="5">
    <location>
        <begin position="21"/>
        <end position="39"/>
    </location>
</feature>
<evidence type="ECO:0000313" key="7">
    <source>
        <dbReference type="Proteomes" id="UP001050691"/>
    </source>
</evidence>
<dbReference type="PANTHER" id="PTHR23502">
    <property type="entry name" value="MAJOR FACILITATOR SUPERFAMILY"/>
    <property type="match status" value="1"/>
</dbReference>
<evidence type="ECO:0000313" key="6">
    <source>
        <dbReference type="EMBL" id="GJJ13986.1"/>
    </source>
</evidence>
<keyword evidence="3 5" id="KW-1133">Transmembrane helix</keyword>
<sequence>MLLELKYSFSKSGAVYLIFRFLTGFAGSALLSVAAGSIADMYNDASLANPMATYTLGPFLGPVIGPGYAGLFRKIVIKNKGRPPPEARLLIGMAGAVIAPISLFWLAFTTYPHVHWIVPILSTILLGVSVLYTFTSIFTFLVAAYRPYAASAMAGNSFMRSIFAAAFPLIADAMYHHLGTVGATALLAGLTTLLMPLPQQDPTIRQN</sequence>
<evidence type="ECO:0000256" key="4">
    <source>
        <dbReference type="ARBA" id="ARBA00023136"/>
    </source>
</evidence>
<keyword evidence="7" id="KW-1185">Reference proteome</keyword>
<dbReference type="GO" id="GO:0005886">
    <property type="term" value="C:plasma membrane"/>
    <property type="evidence" value="ECO:0007669"/>
    <property type="project" value="TreeGrafter"/>
</dbReference>
<accession>A0AAV5ANJ6</accession>
<keyword evidence="4 5" id="KW-0472">Membrane</keyword>
<dbReference type="PANTHER" id="PTHR23502:SF7">
    <property type="entry name" value="DRUG_PROTON ANTIPORTER YHK8-RELATED"/>
    <property type="match status" value="1"/>
</dbReference>
<evidence type="ECO:0000256" key="2">
    <source>
        <dbReference type="ARBA" id="ARBA00022692"/>
    </source>
</evidence>
<feature type="transmembrane region" description="Helical" evidence="5">
    <location>
        <begin position="181"/>
        <end position="197"/>
    </location>
</feature>
<dbReference type="Gene3D" id="1.20.1720.10">
    <property type="entry name" value="Multidrug resistance protein D"/>
    <property type="match status" value="1"/>
</dbReference>
<dbReference type="GO" id="GO:0022857">
    <property type="term" value="F:transmembrane transporter activity"/>
    <property type="evidence" value="ECO:0007669"/>
    <property type="project" value="TreeGrafter"/>
</dbReference>
<feature type="transmembrane region" description="Helical" evidence="5">
    <location>
        <begin position="59"/>
        <end position="77"/>
    </location>
</feature>
<gene>
    <name evidence="6" type="ORF">Clacol_008243</name>
</gene>
<organism evidence="6 7">
    <name type="scientific">Clathrus columnatus</name>
    <dbReference type="NCBI Taxonomy" id="1419009"/>
    <lineage>
        <taxon>Eukaryota</taxon>
        <taxon>Fungi</taxon>
        <taxon>Dikarya</taxon>
        <taxon>Basidiomycota</taxon>
        <taxon>Agaricomycotina</taxon>
        <taxon>Agaricomycetes</taxon>
        <taxon>Phallomycetidae</taxon>
        <taxon>Phallales</taxon>
        <taxon>Clathraceae</taxon>
        <taxon>Clathrus</taxon>
    </lineage>
</organism>
<dbReference type="EMBL" id="BPWL01000009">
    <property type="protein sequence ID" value="GJJ13986.1"/>
    <property type="molecule type" value="Genomic_DNA"/>
</dbReference>
<evidence type="ECO:0000256" key="1">
    <source>
        <dbReference type="ARBA" id="ARBA00004141"/>
    </source>
</evidence>
<name>A0AAV5ANJ6_9AGAM</name>
<reference evidence="6" key="1">
    <citation type="submission" date="2021-10" db="EMBL/GenBank/DDBJ databases">
        <title>De novo Genome Assembly of Clathrus columnatus (Basidiomycota, Fungi) Using Illumina and Nanopore Sequence Data.</title>
        <authorList>
            <person name="Ogiso-Tanaka E."/>
            <person name="Itagaki H."/>
            <person name="Hosoya T."/>
            <person name="Hosaka K."/>
        </authorList>
    </citation>
    <scope>NUCLEOTIDE SEQUENCE</scope>
    <source>
        <strain evidence="6">MO-923</strain>
    </source>
</reference>
<evidence type="ECO:0000256" key="5">
    <source>
        <dbReference type="SAM" id="Phobius"/>
    </source>
</evidence>
<keyword evidence="2 5" id="KW-0812">Transmembrane</keyword>
<protein>
    <submittedName>
        <fullName evidence="6">Uncharacterized protein</fullName>
    </submittedName>
</protein>
<evidence type="ECO:0000256" key="3">
    <source>
        <dbReference type="ARBA" id="ARBA00022989"/>
    </source>
</evidence>
<comment type="subcellular location">
    <subcellularLocation>
        <location evidence="1">Membrane</location>
        <topology evidence="1">Multi-pass membrane protein</topology>
    </subcellularLocation>
</comment>